<keyword evidence="10" id="KW-1185">Reference proteome</keyword>
<dbReference type="GO" id="GO:0016251">
    <property type="term" value="F:RNA polymerase II general transcription initiation factor activity"/>
    <property type="evidence" value="ECO:0007669"/>
    <property type="project" value="TreeGrafter"/>
</dbReference>
<evidence type="ECO:0000256" key="1">
    <source>
        <dbReference type="ARBA" id="ARBA00004123"/>
    </source>
</evidence>
<feature type="coiled-coil region" evidence="6">
    <location>
        <begin position="390"/>
        <end position="417"/>
    </location>
</feature>
<feature type="region of interest" description="Disordered" evidence="7">
    <location>
        <begin position="448"/>
        <end position="480"/>
    </location>
</feature>
<feature type="compositionally biased region" description="Acidic residues" evidence="7">
    <location>
        <begin position="337"/>
        <end position="363"/>
    </location>
</feature>
<dbReference type="AlphaFoldDB" id="A0A0C3AQ71"/>
<dbReference type="PANTHER" id="PTHR12228:SF0">
    <property type="entry name" value="TATA-BOX BINDING PROTEIN ASSOCIATED FACTOR 7"/>
    <property type="match status" value="1"/>
</dbReference>
<evidence type="ECO:0000259" key="8">
    <source>
        <dbReference type="SMART" id="SM01370"/>
    </source>
</evidence>
<protein>
    <recommendedName>
        <fullName evidence="8">TAFII55 protein conserved region domain-containing protein</fullName>
    </recommendedName>
</protein>
<dbReference type="Pfam" id="PF04658">
    <property type="entry name" value="TAFII55_N"/>
    <property type="match status" value="1"/>
</dbReference>
<feature type="coiled-coil region" evidence="6">
    <location>
        <begin position="255"/>
        <end position="282"/>
    </location>
</feature>
<evidence type="ECO:0000256" key="2">
    <source>
        <dbReference type="ARBA" id="ARBA00009368"/>
    </source>
</evidence>
<reference evidence="9 10" key="1">
    <citation type="submission" date="2014-04" db="EMBL/GenBank/DDBJ databases">
        <authorList>
            <consortium name="DOE Joint Genome Institute"/>
            <person name="Kuo A."/>
            <person name="Zuccaro A."/>
            <person name="Kohler A."/>
            <person name="Nagy L.G."/>
            <person name="Floudas D."/>
            <person name="Copeland A."/>
            <person name="Barry K.W."/>
            <person name="Cichocki N."/>
            <person name="Veneault-Fourrey C."/>
            <person name="LaButti K."/>
            <person name="Lindquist E.A."/>
            <person name="Lipzen A."/>
            <person name="Lundell T."/>
            <person name="Morin E."/>
            <person name="Murat C."/>
            <person name="Sun H."/>
            <person name="Tunlid A."/>
            <person name="Henrissat B."/>
            <person name="Grigoriev I.V."/>
            <person name="Hibbett D.S."/>
            <person name="Martin F."/>
            <person name="Nordberg H.P."/>
            <person name="Cantor M.N."/>
            <person name="Hua S.X."/>
        </authorList>
    </citation>
    <scope>NUCLEOTIDE SEQUENCE [LARGE SCALE GENOMIC DNA]</scope>
    <source>
        <strain evidence="9 10">MAFF 305830</strain>
    </source>
</reference>
<dbReference type="Proteomes" id="UP000054097">
    <property type="component" value="Unassembled WGS sequence"/>
</dbReference>
<dbReference type="InterPro" id="IPR006751">
    <property type="entry name" value="TAFII55_prot_cons_reg"/>
</dbReference>
<dbReference type="PANTHER" id="PTHR12228">
    <property type="entry name" value="TRANSCRIPTION INITIATION FACTOR TFIID 55 KD SUBUNIT-RELATED"/>
    <property type="match status" value="1"/>
</dbReference>
<gene>
    <name evidence="9" type="ORF">M408DRAFT_28917</name>
</gene>
<feature type="compositionally biased region" description="Low complexity" evidence="7">
    <location>
        <begin position="364"/>
        <end position="376"/>
    </location>
</feature>
<organism evidence="9 10">
    <name type="scientific">Serendipita vermifera MAFF 305830</name>
    <dbReference type="NCBI Taxonomy" id="933852"/>
    <lineage>
        <taxon>Eukaryota</taxon>
        <taxon>Fungi</taxon>
        <taxon>Dikarya</taxon>
        <taxon>Basidiomycota</taxon>
        <taxon>Agaricomycotina</taxon>
        <taxon>Agaricomycetes</taxon>
        <taxon>Sebacinales</taxon>
        <taxon>Serendipitaceae</taxon>
        <taxon>Serendipita</taxon>
    </lineage>
</organism>
<feature type="compositionally biased region" description="Low complexity" evidence="7">
    <location>
        <begin position="7"/>
        <end position="20"/>
    </location>
</feature>
<dbReference type="SMART" id="SM01370">
    <property type="entry name" value="TAFII55_N"/>
    <property type="match status" value="1"/>
</dbReference>
<dbReference type="OrthoDB" id="153872at2759"/>
<name>A0A0C3AQ71_SERVB</name>
<dbReference type="GO" id="GO:0051123">
    <property type="term" value="P:RNA polymerase II preinitiation complex assembly"/>
    <property type="evidence" value="ECO:0007669"/>
    <property type="project" value="TreeGrafter"/>
</dbReference>
<evidence type="ECO:0000256" key="6">
    <source>
        <dbReference type="SAM" id="Coils"/>
    </source>
</evidence>
<evidence type="ECO:0000313" key="10">
    <source>
        <dbReference type="Proteomes" id="UP000054097"/>
    </source>
</evidence>
<feature type="compositionally biased region" description="Acidic residues" evidence="7">
    <location>
        <begin position="377"/>
        <end position="386"/>
    </location>
</feature>
<feature type="region of interest" description="Disordered" evidence="7">
    <location>
        <begin position="334"/>
        <end position="390"/>
    </location>
</feature>
<proteinExistence type="inferred from homology"/>
<keyword evidence="6" id="KW-0175">Coiled coil</keyword>
<evidence type="ECO:0000256" key="4">
    <source>
        <dbReference type="ARBA" id="ARBA00023163"/>
    </source>
</evidence>
<reference evidence="10" key="2">
    <citation type="submission" date="2015-01" db="EMBL/GenBank/DDBJ databases">
        <title>Evolutionary Origins and Diversification of the Mycorrhizal Mutualists.</title>
        <authorList>
            <consortium name="DOE Joint Genome Institute"/>
            <consortium name="Mycorrhizal Genomics Consortium"/>
            <person name="Kohler A."/>
            <person name="Kuo A."/>
            <person name="Nagy L.G."/>
            <person name="Floudas D."/>
            <person name="Copeland A."/>
            <person name="Barry K.W."/>
            <person name="Cichocki N."/>
            <person name="Veneault-Fourrey C."/>
            <person name="LaButti K."/>
            <person name="Lindquist E.A."/>
            <person name="Lipzen A."/>
            <person name="Lundell T."/>
            <person name="Morin E."/>
            <person name="Murat C."/>
            <person name="Riley R."/>
            <person name="Ohm R."/>
            <person name="Sun H."/>
            <person name="Tunlid A."/>
            <person name="Henrissat B."/>
            <person name="Grigoriev I.V."/>
            <person name="Hibbett D.S."/>
            <person name="Martin F."/>
        </authorList>
    </citation>
    <scope>NUCLEOTIDE SEQUENCE [LARGE SCALE GENOMIC DNA]</scope>
    <source>
        <strain evidence="10">MAFF 305830</strain>
    </source>
</reference>
<evidence type="ECO:0000256" key="3">
    <source>
        <dbReference type="ARBA" id="ARBA00023015"/>
    </source>
</evidence>
<keyword evidence="3" id="KW-0805">Transcription regulation</keyword>
<feature type="compositionally biased region" description="Acidic residues" evidence="7">
    <location>
        <begin position="456"/>
        <end position="473"/>
    </location>
</feature>
<feature type="region of interest" description="Disordered" evidence="7">
    <location>
        <begin position="1"/>
        <end position="87"/>
    </location>
</feature>
<keyword evidence="4" id="KW-0804">Transcription</keyword>
<dbReference type="CDD" id="cd08047">
    <property type="entry name" value="TAF7"/>
    <property type="match status" value="1"/>
</dbReference>
<feature type="domain" description="TAFII55 protein conserved region" evidence="8">
    <location>
        <begin position="129"/>
        <end position="281"/>
    </location>
</feature>
<comment type="subcellular location">
    <subcellularLocation>
        <location evidence="1">Nucleus</location>
    </subcellularLocation>
</comment>
<evidence type="ECO:0000256" key="5">
    <source>
        <dbReference type="ARBA" id="ARBA00023242"/>
    </source>
</evidence>
<accession>A0A0C3AQ71</accession>
<keyword evidence="5" id="KW-0539">Nucleus</keyword>
<dbReference type="EMBL" id="KN824361">
    <property type="protein sequence ID" value="KIM22194.1"/>
    <property type="molecule type" value="Genomic_DNA"/>
</dbReference>
<evidence type="ECO:0000256" key="7">
    <source>
        <dbReference type="SAM" id="MobiDB-lite"/>
    </source>
</evidence>
<dbReference type="STRING" id="933852.A0A0C3AQ71"/>
<comment type="similarity">
    <text evidence="2">Belongs to the TAF7 family.</text>
</comment>
<dbReference type="HOGENOM" id="CLU_016434_3_0_1"/>
<sequence>MSQQPVPLATAPPQNAPTQASTSSAVLNGAVSSAPAPPPQGLSMPPTAPVDGGRALRKRAATNASIAASFDDDDDPADRITRSGTSFANRPRWMPKLKLKVSEGSDGRNQSFLGPYDRDLDSEEEELVFEEHFLLRMPPGKECDKLRELVAKRGSSSDVWFKFKDPRRAVFHIGDSLHSAKLVDLPCIIESQKTLDNKHMFKVADICQMLVVEDSTLANEEALLSTKKAFNTNEFVYPHGLTPPLRHVRKRRFRKRLNRQAIETVENEVDRLLREEKNATVQEFLFEDEDPDLSDSEYLRRVMPAQSPDEDGDEGEVKEENDDDLFAAAIEQALQEGSDEDEDDDSEDDSGEEGGEDDEDGDGASDSGSGSGTASASDDDEDDEEYSGAMKLLSDEIKQLEVAIAKKNEDIAKVTNVALKTRFINAVAKMSADLEGKLAHREQLLAEHRAQREREMDGDDSVEEDEDGGDEMFGEQMDIA</sequence>
<dbReference type="InterPro" id="IPR037817">
    <property type="entry name" value="TAF7"/>
</dbReference>
<evidence type="ECO:0000313" key="9">
    <source>
        <dbReference type="EMBL" id="KIM22194.1"/>
    </source>
</evidence>
<dbReference type="GO" id="GO:0005669">
    <property type="term" value="C:transcription factor TFIID complex"/>
    <property type="evidence" value="ECO:0007669"/>
    <property type="project" value="InterPro"/>
</dbReference>